<protein>
    <submittedName>
        <fullName evidence="3">Uncharacterized protein</fullName>
    </submittedName>
</protein>
<feature type="compositionally biased region" description="Acidic residues" evidence="1">
    <location>
        <begin position="451"/>
        <end position="499"/>
    </location>
</feature>
<feature type="compositionally biased region" description="Basic and acidic residues" evidence="1">
    <location>
        <begin position="992"/>
        <end position="1016"/>
    </location>
</feature>
<organism evidence="3 4">
    <name type="scientific">Actinomortierella ambigua</name>
    <dbReference type="NCBI Taxonomy" id="1343610"/>
    <lineage>
        <taxon>Eukaryota</taxon>
        <taxon>Fungi</taxon>
        <taxon>Fungi incertae sedis</taxon>
        <taxon>Mucoromycota</taxon>
        <taxon>Mortierellomycotina</taxon>
        <taxon>Mortierellomycetes</taxon>
        <taxon>Mortierellales</taxon>
        <taxon>Mortierellaceae</taxon>
        <taxon>Actinomortierella</taxon>
    </lineage>
</organism>
<feature type="compositionally biased region" description="Pro residues" evidence="1">
    <location>
        <begin position="1570"/>
        <end position="1585"/>
    </location>
</feature>
<feature type="region of interest" description="Disordered" evidence="1">
    <location>
        <begin position="1939"/>
        <end position="2067"/>
    </location>
</feature>
<feature type="region of interest" description="Disordered" evidence="1">
    <location>
        <begin position="451"/>
        <end position="525"/>
    </location>
</feature>
<keyword evidence="2" id="KW-1133">Transmembrane helix</keyword>
<feature type="compositionally biased region" description="Low complexity" evidence="1">
    <location>
        <begin position="217"/>
        <end position="230"/>
    </location>
</feature>
<feature type="compositionally biased region" description="Basic and acidic residues" evidence="1">
    <location>
        <begin position="500"/>
        <end position="520"/>
    </location>
</feature>
<dbReference type="Pfam" id="PF10300">
    <property type="entry name" value="Iml2-TPR_39"/>
    <property type="match status" value="1"/>
</dbReference>
<feature type="region of interest" description="Disordered" evidence="1">
    <location>
        <begin position="396"/>
        <end position="419"/>
    </location>
</feature>
<feature type="compositionally biased region" description="Low complexity" evidence="1">
    <location>
        <begin position="1939"/>
        <end position="1952"/>
    </location>
</feature>
<feature type="region of interest" description="Disordered" evidence="1">
    <location>
        <begin position="2288"/>
        <end position="2309"/>
    </location>
</feature>
<dbReference type="PANTHER" id="PTHR31859:SF1">
    <property type="entry name" value="TETRATRICOPEPTIDE REPEAT PROTEIN 39C"/>
    <property type="match status" value="1"/>
</dbReference>
<feature type="compositionally biased region" description="Polar residues" evidence="1">
    <location>
        <begin position="2000"/>
        <end position="2015"/>
    </location>
</feature>
<dbReference type="OrthoDB" id="2154985at2759"/>
<feature type="region of interest" description="Disordered" evidence="1">
    <location>
        <begin position="1120"/>
        <end position="1141"/>
    </location>
</feature>
<keyword evidence="2" id="KW-0472">Membrane</keyword>
<feature type="region of interest" description="Disordered" evidence="1">
    <location>
        <begin position="1563"/>
        <end position="1585"/>
    </location>
</feature>
<dbReference type="InterPro" id="IPR019412">
    <property type="entry name" value="IML2/TPR_39"/>
</dbReference>
<evidence type="ECO:0000256" key="1">
    <source>
        <dbReference type="SAM" id="MobiDB-lite"/>
    </source>
</evidence>
<feature type="region of interest" description="Disordered" evidence="1">
    <location>
        <begin position="214"/>
        <end position="266"/>
    </location>
</feature>
<evidence type="ECO:0000313" key="3">
    <source>
        <dbReference type="EMBL" id="KAG0269669.1"/>
    </source>
</evidence>
<feature type="region of interest" description="Disordered" evidence="1">
    <location>
        <begin position="992"/>
        <end position="1024"/>
    </location>
</feature>
<dbReference type="PANTHER" id="PTHR31859">
    <property type="entry name" value="TETRATRICOPEPTIDE REPEAT PROTEIN 39 FAMILY MEMBER"/>
    <property type="match status" value="1"/>
</dbReference>
<dbReference type="EMBL" id="JAAAJB010000020">
    <property type="protein sequence ID" value="KAG0269669.1"/>
    <property type="molecule type" value="Genomic_DNA"/>
</dbReference>
<feature type="transmembrane region" description="Helical" evidence="2">
    <location>
        <begin position="12"/>
        <end position="31"/>
    </location>
</feature>
<keyword evidence="4" id="KW-1185">Reference proteome</keyword>
<comment type="caution">
    <text evidence="3">The sequence shown here is derived from an EMBL/GenBank/DDBJ whole genome shotgun (WGS) entry which is preliminary data.</text>
</comment>
<feature type="region of interest" description="Disordered" evidence="1">
    <location>
        <begin position="1157"/>
        <end position="1238"/>
    </location>
</feature>
<sequence length="2616" mass="281706">MKRRRGQVTTTLVWIDVACQCLWTIAAGLTLESGDGGGWVWLWSNVSMPLTVLAGLRVMVLAFTVYFSHSNFNALVVLFCGASTLFMVYGINSAIQHRISMSLLLVGQYASSILVTQLYWVSYSVHTPLSAALEWEYDPLLNDSITFSRESRLYGATTGGIGNGGLARTPSFRRGTGYGAINYPIGPVAEQDEETDMGPDEFLKVDVTIRSQSHKNGATATASAGAEGSKGSSGKGGKGGEGKGGYDNQEEEEEGGGAQESSDSEQEMAVLLAFQEARRQQVFAFSPGASSSALPSRSVLSSSKDSDLILRGSPYGGGGGPVSAAALSSYDRRMAAAEARMGSAGASRVLTLGHMARCRQSSRANPGGAGTDAQSIGRRTWTAGRSIIFSGILVESSDEDDDDDDDNGGDAKDKEERWRKKQLARLGFGTLDSMSSLSMDGMVETVEVLEDSDGEDDENVGDNVDDAGDGDIEDENDGDVEDENDGDVEDKDDGDVEDKDDGHLGESNTHVDEERHEATHGDLPLTDDVDADIKVEVKVAVSTDSEIIDGISESEIISEVVHDTLKKPQGPQSMTCHEEGGEVDVQAEVTIDVDEEMTITSEQQQDGVHIVAKGTDHLPSAQTGTPCVAENDIMIVTDVVNEDSDGGGVAEGSNAPLASTESDSAYIDVEGHVYVAVKESSDSIDPANLDIGHDQDADGGPHAISVTKVQGTQETWVSRPGYGTVYEVLPVNETYEAVYDYSHHDSNVNDQQTHVHGHGSVHLDATIDIELDESIQEEVDAPVEGADVMPICESSGPTPYTESHADEAALVAEQEQRQHTVVDISVDAQVKAETSTAAPEQVAAPQVIADTTEAQEIQEVDIAVSMEVNVESEEHVLNDTTVAKDAYPPRDDGEAQPRRNKIKVRVYETRETAMVICDDPNCPDPDHHIDHDIEIDQSLVIGNVTSGRIVQLDVHEFQRASVERDGKEIEVDIDIDLKKELGLEGIPLLVSDKDGDKDGLITDSKEDRKEGSEDGGKSGGHKRMRLKELVETTMIEEETGSDPTTLDPTTIKVDIDVTIDDDGNEKPKLVIVGLDNQERPPGSHGSTVVHVNERVETITVEEECIDGDDHDKVSVILPGDIPVKDGESATDSSCHGRSAASHAAALPGRLCEAHRSKTHGDSTQTFGCCPKASRGGAETHGRCPKTVGRSPKTSRGRPTDDGESSESSDGRPSTNDVPRPAPRISPGAPVTVARPQLRPVQQRPVSVIRPPPLRPVVALRPMVVRPPPVIAPVAPRAVVVAPAPVITAPAPMMTMPGPAMMAGPPPMIVAQPPGMVMPGPGMVMPGPGMVMPGPGMVVGAPPMMAAGPRGAMVMSNGNMVSSGNRNVMSVQEGAGSGPGLPIWADGRGAMVQFGDPDERHGHLHATLAAAIIEENGHANRSSVHYTVNDGGLGDGFIRSTDVDPDLDRYVHLGVNHEEISQHHQSQEHFQQGEVVEQTRRYSQEIVVEDEEMEYLVQDLQPGVPPQLREMSIETYYDTTKSQMHARERQPIPILGFQEALLATTTTTSMTTGAEVVATAEGVEPPRTVQTPPPVLSFPKPPSNPPPIKLLANRGAATAVAAAAGGGRGGVLKSESKSLPTDHPLHGSPHEATHHHAPGIEPREERRTTFQLPPLPRPPTEDISSSSGGGNKRPISMARSLISQSILESSSMMTTTGDLPPSPSLLSGATLMMPEVRLRPARTKDRKVKRPKSAMPMSRHHLHPSLLREAVMATWNNEFEAALTILDDYKDVYPRWSLAAAEVLIVQQLFSGQLSEPDDQLNEALQLSERVAFKVLDKKQEFESNYMDYRSFCTADITLATTNESTLRQNYKWDCDMAFYHTLLYRGILQITSASDTKGAFSDIKGGLQLRRAWKGYQRIKQEMALAKEKWLKLKAYEATKDQQQDPLVAAAAAGKATSVSTTTTTLESHQTTKSQNLTEPVAIPSAGSKTPSRSQSAKTKKKPPPPSSSAKRASALSSSQPNEVSHSQSASTGSRWSMFGKRSSWSTLGANQGQGQDENEPPEEMVASSSPSYHTLGGGGGGMASALREQAKAAEDLRNAVEVLEDVEDTMTYGIGLFYFILSIVPKSFHPVLKTIGLQPDHEQGIQNLERVFERRNSQGQMIPTALNHITRGIQTCEASGIPSINYRFEMGLTFFIDQQFVKAADIFEILWRRYLTSQQNQALIGSGTATAQESAGRSSKGGAAVASKTLPPFAETAEGSNALLDEYEEDEFELAPFCGLCLIACKVVMRLGQADYFGFATAQGNGSASGGSAKDPQRRGSSQPKLTPLSMATAATSTGGYEFDLMAAAQEVLGMMMEASLEPTSTVKTNASTSQGAGGKGKLNKFNKFAWIQCRKALERGGVSPFLPLVILYLRRDVAYMKPSLLRKFHSLLESALKSVPQPPDADSQAIYLLLNGVIHRELLPDDPTIAYTSFTDCLLLDSLIENETWVIPYCHYELGELLYKRLHLVQEAKDQFTWILKGPGKGPRSSIYASTATNPRLSMMGLVGSGPFQDSSDPPIMGHTSQPSVASLASNPRFSQLFGTAIPTSPTAPSFQTPQALYLARYKKFEFSQSLRQRCVVAIEQLDKTLQQRQ</sequence>
<accession>A0A9P6UCK8</accession>
<feature type="compositionally biased region" description="Basic and acidic residues" evidence="1">
    <location>
        <begin position="409"/>
        <end position="418"/>
    </location>
</feature>
<feature type="compositionally biased region" description="Gly residues" evidence="1">
    <location>
        <begin position="231"/>
        <end position="245"/>
    </location>
</feature>
<proteinExistence type="predicted"/>
<name>A0A9P6UCK8_9FUNG</name>
<feature type="compositionally biased region" description="Polar residues" evidence="1">
    <location>
        <begin position="2023"/>
        <end position="2036"/>
    </location>
</feature>
<evidence type="ECO:0000256" key="2">
    <source>
        <dbReference type="SAM" id="Phobius"/>
    </source>
</evidence>
<feature type="compositionally biased region" description="Acidic residues" evidence="1">
    <location>
        <begin position="396"/>
        <end position="408"/>
    </location>
</feature>
<feature type="transmembrane region" description="Helical" evidence="2">
    <location>
        <begin position="72"/>
        <end position="91"/>
    </location>
</feature>
<gene>
    <name evidence="3" type="ORF">DFQ27_002633</name>
</gene>
<feature type="transmembrane region" description="Helical" evidence="2">
    <location>
        <begin position="43"/>
        <end position="66"/>
    </location>
</feature>
<feature type="compositionally biased region" description="Basic and acidic residues" evidence="1">
    <location>
        <begin position="1622"/>
        <end position="1633"/>
    </location>
</feature>
<feature type="region of interest" description="Disordered" evidence="1">
    <location>
        <begin position="1604"/>
        <end position="1674"/>
    </location>
</feature>
<evidence type="ECO:0000313" key="4">
    <source>
        <dbReference type="Proteomes" id="UP000807716"/>
    </source>
</evidence>
<feature type="compositionally biased region" description="Low complexity" evidence="1">
    <location>
        <begin position="1988"/>
        <end position="1999"/>
    </location>
</feature>
<keyword evidence="2" id="KW-0812">Transmembrane</keyword>
<reference evidence="3" key="1">
    <citation type="journal article" date="2020" name="Fungal Divers.">
        <title>Resolving the Mortierellaceae phylogeny through synthesis of multi-gene phylogenetics and phylogenomics.</title>
        <authorList>
            <person name="Vandepol N."/>
            <person name="Liber J."/>
            <person name="Desiro A."/>
            <person name="Na H."/>
            <person name="Kennedy M."/>
            <person name="Barry K."/>
            <person name="Grigoriev I.V."/>
            <person name="Miller A.N."/>
            <person name="O'Donnell K."/>
            <person name="Stajich J.E."/>
            <person name="Bonito G."/>
        </authorList>
    </citation>
    <scope>NUCLEOTIDE SEQUENCE</scope>
    <source>
        <strain evidence="3">BC1065</strain>
    </source>
</reference>
<dbReference type="Proteomes" id="UP000807716">
    <property type="component" value="Unassembled WGS sequence"/>
</dbReference>